<dbReference type="EMBL" id="JACGCM010002781">
    <property type="protein sequence ID" value="KAF6135708.1"/>
    <property type="molecule type" value="Genomic_DNA"/>
</dbReference>
<evidence type="ECO:0000259" key="1">
    <source>
        <dbReference type="Pfam" id="PF18368"/>
    </source>
</evidence>
<organism evidence="2 3">
    <name type="scientific">Kingdonia uniflora</name>
    <dbReference type="NCBI Taxonomy" id="39325"/>
    <lineage>
        <taxon>Eukaryota</taxon>
        <taxon>Viridiplantae</taxon>
        <taxon>Streptophyta</taxon>
        <taxon>Embryophyta</taxon>
        <taxon>Tracheophyta</taxon>
        <taxon>Spermatophyta</taxon>
        <taxon>Magnoliopsida</taxon>
        <taxon>Ranunculales</taxon>
        <taxon>Circaeasteraceae</taxon>
        <taxon>Kingdonia</taxon>
    </lineage>
</organism>
<dbReference type="Pfam" id="PF18368">
    <property type="entry name" value="Ig_GlcNase"/>
    <property type="match status" value="1"/>
</dbReference>
<evidence type="ECO:0000313" key="3">
    <source>
        <dbReference type="Proteomes" id="UP000541444"/>
    </source>
</evidence>
<dbReference type="InterPro" id="IPR043534">
    <property type="entry name" value="EBDG/EBM"/>
</dbReference>
<dbReference type="Gene3D" id="2.60.40.10">
    <property type="entry name" value="Immunoglobulins"/>
    <property type="match status" value="1"/>
</dbReference>
<name>A0A7J7KZE7_9MAGN</name>
<dbReference type="InterPro" id="IPR013783">
    <property type="entry name" value="Ig-like_fold"/>
</dbReference>
<dbReference type="SUPFAM" id="SSF49303">
    <property type="entry name" value="beta-Galactosidase/glucuronidase domain"/>
    <property type="match status" value="1"/>
</dbReference>
<gene>
    <name evidence="2" type="ORF">GIB67_028279</name>
</gene>
<dbReference type="InterPro" id="IPR036156">
    <property type="entry name" value="Beta-gal/glucu_dom_sf"/>
</dbReference>
<dbReference type="PANTHER" id="PTHR43536">
    <property type="entry name" value="MANNOSYLGLYCOPROTEIN ENDO-BETA-MANNOSIDASE"/>
    <property type="match status" value="1"/>
</dbReference>
<dbReference type="GO" id="GO:0004553">
    <property type="term" value="F:hydrolase activity, hydrolyzing O-glycosyl compounds"/>
    <property type="evidence" value="ECO:0007669"/>
    <property type="project" value="InterPro"/>
</dbReference>
<proteinExistence type="predicted"/>
<dbReference type="Proteomes" id="UP000541444">
    <property type="component" value="Unassembled WGS sequence"/>
</dbReference>
<dbReference type="OrthoDB" id="10502243at2759"/>
<dbReference type="PANTHER" id="PTHR43536:SF1">
    <property type="entry name" value="MANNOSYLGLYCOPROTEIN ENDO-BETA-MANNOSIDASE"/>
    <property type="match status" value="1"/>
</dbReference>
<sequence length="150" mass="16983">MHMENPSNKTNFKILSCKNHVIDRHDNDCDTGYVKPVEIPSEKLHNYGLLQRIYKRFLTGGDGVNFVETNGTDSGVAFFLHFSVHATKKDKQKGEDTRILPVHYSDNCLSLVPGETTTINMSFEMPSGVTPRVTLHGCNYYRSHTVYRGC</sequence>
<feature type="domain" description="Exo-beta-D-glucosaminidase Ig-fold" evidence="1">
    <location>
        <begin position="70"/>
        <end position="139"/>
    </location>
</feature>
<protein>
    <recommendedName>
        <fullName evidence="1">Exo-beta-D-glucosaminidase Ig-fold domain-containing protein</fullName>
    </recommendedName>
</protein>
<evidence type="ECO:0000313" key="2">
    <source>
        <dbReference type="EMBL" id="KAF6135708.1"/>
    </source>
</evidence>
<comment type="caution">
    <text evidence="2">The sequence shown here is derived from an EMBL/GenBank/DDBJ whole genome shotgun (WGS) entry which is preliminary data.</text>
</comment>
<accession>A0A7J7KZE7</accession>
<dbReference type="InterPro" id="IPR041351">
    <property type="entry name" value="Ig_GlcNase"/>
</dbReference>
<reference evidence="2 3" key="1">
    <citation type="journal article" date="2020" name="IScience">
        <title>Genome Sequencing of the Endangered Kingdonia uniflora (Circaeasteraceae, Ranunculales) Reveals Potential Mechanisms of Evolutionary Specialization.</title>
        <authorList>
            <person name="Sun Y."/>
            <person name="Deng T."/>
            <person name="Zhang A."/>
            <person name="Moore M.J."/>
            <person name="Landis J.B."/>
            <person name="Lin N."/>
            <person name="Zhang H."/>
            <person name="Zhang X."/>
            <person name="Huang J."/>
            <person name="Zhang X."/>
            <person name="Sun H."/>
            <person name="Wang H."/>
        </authorList>
    </citation>
    <scope>NUCLEOTIDE SEQUENCE [LARGE SCALE GENOMIC DNA]</scope>
    <source>
        <strain evidence="2">TB1705</strain>
        <tissue evidence="2">Leaf</tissue>
    </source>
</reference>
<keyword evidence="3" id="KW-1185">Reference proteome</keyword>
<dbReference type="AlphaFoldDB" id="A0A7J7KZE7"/>